<dbReference type="GO" id="GO:0046872">
    <property type="term" value="F:metal ion binding"/>
    <property type="evidence" value="ECO:0007669"/>
    <property type="project" value="UniProtKB-KW"/>
</dbReference>
<evidence type="ECO:0000259" key="6">
    <source>
        <dbReference type="Pfam" id="PF24827"/>
    </source>
</evidence>
<evidence type="ECO:0000313" key="8">
    <source>
        <dbReference type="Proteomes" id="UP000030755"/>
    </source>
</evidence>
<keyword evidence="4" id="KW-0862">Zinc</keyword>
<dbReference type="PANTHER" id="PTHR37326:SF1">
    <property type="entry name" value="BLL3975 PROTEIN"/>
    <property type="match status" value="1"/>
</dbReference>
<keyword evidence="8" id="KW-1185">Reference proteome</keyword>
<comment type="cofactor">
    <cofactor evidence="1">
        <name>Zn(2+)</name>
        <dbReference type="ChEBI" id="CHEBI:29105"/>
    </cofactor>
</comment>
<feature type="domain" description="Succinylglutamate desuccinylase/Aspartoacylase catalytic" evidence="6">
    <location>
        <begin position="125"/>
        <end position="291"/>
    </location>
</feature>
<accession>A0A075AN92</accession>
<protein>
    <submittedName>
        <fullName evidence="7">Succinylglutamate desuccinylase/aspartoacylase domain-containing protein</fullName>
    </submittedName>
</protein>
<dbReference type="Proteomes" id="UP000030755">
    <property type="component" value="Unassembled WGS sequence"/>
</dbReference>
<dbReference type="OrthoDB" id="5588846at2759"/>
<dbReference type="PANTHER" id="PTHR37326">
    <property type="entry name" value="BLL3975 PROTEIN"/>
    <property type="match status" value="1"/>
</dbReference>
<name>A0A075AN92_ROZAC</name>
<dbReference type="Gene3D" id="3.40.630.10">
    <property type="entry name" value="Zn peptidases"/>
    <property type="match status" value="1"/>
</dbReference>
<evidence type="ECO:0000256" key="4">
    <source>
        <dbReference type="ARBA" id="ARBA00022833"/>
    </source>
</evidence>
<dbReference type="Pfam" id="PF03105">
    <property type="entry name" value="SPX"/>
    <property type="match status" value="1"/>
</dbReference>
<feature type="domain" description="SPX" evidence="5">
    <location>
        <begin position="1"/>
        <end position="31"/>
    </location>
</feature>
<evidence type="ECO:0000256" key="3">
    <source>
        <dbReference type="ARBA" id="ARBA00022801"/>
    </source>
</evidence>
<dbReference type="EMBL" id="KE561265">
    <property type="protein sequence ID" value="EPZ31290.1"/>
    <property type="molecule type" value="Genomic_DNA"/>
</dbReference>
<dbReference type="SUPFAM" id="SSF53187">
    <property type="entry name" value="Zn-dependent exopeptidases"/>
    <property type="match status" value="1"/>
</dbReference>
<dbReference type="InterPro" id="IPR053138">
    <property type="entry name" value="N-alpha-Ac-DABA_deacetylase"/>
</dbReference>
<dbReference type="CDD" id="cd06251">
    <property type="entry name" value="M14_ASTE_ASPA-like"/>
    <property type="match status" value="1"/>
</dbReference>
<proteinExistence type="predicted"/>
<evidence type="ECO:0000259" key="5">
    <source>
        <dbReference type="Pfam" id="PF03105"/>
    </source>
</evidence>
<dbReference type="GO" id="GO:0016788">
    <property type="term" value="F:hydrolase activity, acting on ester bonds"/>
    <property type="evidence" value="ECO:0007669"/>
    <property type="project" value="InterPro"/>
</dbReference>
<reference evidence="7 8" key="1">
    <citation type="journal article" date="2013" name="Curr. Biol.">
        <title>Shared signatures of parasitism and phylogenomics unite Cryptomycota and microsporidia.</title>
        <authorList>
            <person name="James T.Y."/>
            <person name="Pelin A."/>
            <person name="Bonen L."/>
            <person name="Ahrendt S."/>
            <person name="Sain D."/>
            <person name="Corradi N."/>
            <person name="Stajich J.E."/>
        </authorList>
    </citation>
    <scope>NUCLEOTIDE SEQUENCE [LARGE SCALE GENOMIC DNA]</scope>
    <source>
        <strain evidence="7 8">CSF55</strain>
    </source>
</reference>
<keyword evidence="3" id="KW-0378">Hydrolase</keyword>
<organism evidence="7 8">
    <name type="scientific">Rozella allomycis (strain CSF55)</name>
    <dbReference type="NCBI Taxonomy" id="988480"/>
    <lineage>
        <taxon>Eukaryota</taxon>
        <taxon>Fungi</taxon>
        <taxon>Fungi incertae sedis</taxon>
        <taxon>Cryptomycota</taxon>
        <taxon>Cryptomycota incertae sedis</taxon>
        <taxon>Rozella</taxon>
    </lineage>
</organism>
<dbReference type="InterPro" id="IPR004331">
    <property type="entry name" value="SPX_dom"/>
</dbReference>
<dbReference type="AlphaFoldDB" id="A0A075AN92"/>
<dbReference type="InterPro" id="IPR055438">
    <property type="entry name" value="AstE_AspA_cat"/>
</dbReference>
<evidence type="ECO:0000313" key="7">
    <source>
        <dbReference type="EMBL" id="EPZ31290.1"/>
    </source>
</evidence>
<dbReference type="HOGENOM" id="CLU_035605_0_2_1"/>
<evidence type="ECO:0000256" key="1">
    <source>
        <dbReference type="ARBA" id="ARBA00001947"/>
    </source>
</evidence>
<evidence type="ECO:0000256" key="2">
    <source>
        <dbReference type="ARBA" id="ARBA00022723"/>
    </source>
</evidence>
<sequence>MKFAKQLSLRSIPKWADDYINYKELKGKIKEQSAPTKVESFYAEKENEAKAKLTELQNRLWRKKIPSNVIPQPENIGNVHDCELSVYDSLDVNIFPWGAISRFWVTISEDGMGGPIKVPVIGVKQGPTVGITAALHGNELNGIPLIHRLFTEIKCSDLHGIVVAVPIANVPGYLCSQRGFSDGSDLNRLMPGKKNGTAAQVYAYHFMKRIVSKFNYLIDLHTASKGRMNSLYVRADMLDPLIIVHNKSPDGSLRGAAIQLGIPSITVEIGDPSKFQKRFVKNALIGVSNILCNLKMIPQEPDLPDFDPVVCARSYWIFSECGGILSVIPDVNTWVKRGEVIAFIHSVFGNLEKTYYAPEDGIIIGKSADPVCSTGSRVLHLGVVESEYARKTDDGHL</sequence>
<dbReference type="OMA" id="GRTNMLH"/>
<gene>
    <name evidence="7" type="ORF">O9G_000935</name>
</gene>
<keyword evidence="2" id="KW-0479">Metal-binding</keyword>
<dbReference type="Pfam" id="PF24827">
    <property type="entry name" value="AstE_AspA_cat"/>
    <property type="match status" value="1"/>
</dbReference>